<dbReference type="HOGENOM" id="CLU_152435_0_0_11"/>
<keyword evidence="1" id="KW-0472">Membrane</keyword>
<keyword evidence="3" id="KW-1185">Reference proteome</keyword>
<name>M1USG9_9CORY</name>
<dbReference type="InterPro" id="IPR021385">
    <property type="entry name" value="DUF3017"/>
</dbReference>
<protein>
    <recommendedName>
        <fullName evidence="4">DUF3017 domain-containing protein</fullName>
    </recommendedName>
</protein>
<dbReference type="RefSeq" id="WP_015650495.1">
    <property type="nucleotide sequence ID" value="NC_020506.1"/>
</dbReference>
<accession>M1USG9</accession>
<evidence type="ECO:0008006" key="4">
    <source>
        <dbReference type="Google" id="ProtNLM"/>
    </source>
</evidence>
<dbReference type="Pfam" id="PF11222">
    <property type="entry name" value="DUF3017"/>
    <property type="match status" value="1"/>
</dbReference>
<evidence type="ECO:0000313" key="3">
    <source>
        <dbReference type="Proteomes" id="UP000011760"/>
    </source>
</evidence>
<evidence type="ECO:0000313" key="2">
    <source>
        <dbReference type="EMBL" id="AGG66057.1"/>
    </source>
</evidence>
<keyword evidence="1" id="KW-0812">Transmembrane</keyword>
<keyword evidence="1" id="KW-1133">Transmembrane helix</keyword>
<dbReference type="eggNOG" id="ENOG5033CNM">
    <property type="taxonomic scope" value="Bacteria"/>
</dbReference>
<evidence type="ECO:0000256" key="1">
    <source>
        <dbReference type="SAM" id="Phobius"/>
    </source>
</evidence>
<dbReference type="EMBL" id="CP004354">
    <property type="protein sequence ID" value="AGG66057.1"/>
    <property type="molecule type" value="Genomic_DNA"/>
</dbReference>
<feature type="transmembrane region" description="Helical" evidence="1">
    <location>
        <begin position="22"/>
        <end position="40"/>
    </location>
</feature>
<dbReference type="Proteomes" id="UP000011760">
    <property type="component" value="Chromosome"/>
</dbReference>
<gene>
    <name evidence="2" type="ORF">H924_03035</name>
</gene>
<dbReference type="PATRIC" id="fig|1121353.3.peg.628"/>
<dbReference type="KEGG" id="ccn:H924_03035"/>
<dbReference type="STRING" id="1121353.H924_03035"/>
<reference evidence="2 3" key="1">
    <citation type="submission" date="2013-02" db="EMBL/GenBank/DDBJ databases">
        <title>The complete genome sequence of Corynebacterium callunae DSM 20147.</title>
        <authorList>
            <person name="Ruckert C."/>
            <person name="Albersmeier A."/>
            <person name="Kalinowski J."/>
        </authorList>
    </citation>
    <scope>NUCLEOTIDE SEQUENCE [LARGE SCALE GENOMIC DNA]</scope>
    <source>
        <strain evidence="2 3">DSM 20147</strain>
    </source>
</reference>
<organism evidence="2 3">
    <name type="scientific">Corynebacterium callunae DSM 20147</name>
    <dbReference type="NCBI Taxonomy" id="1121353"/>
    <lineage>
        <taxon>Bacteria</taxon>
        <taxon>Bacillati</taxon>
        <taxon>Actinomycetota</taxon>
        <taxon>Actinomycetes</taxon>
        <taxon>Mycobacteriales</taxon>
        <taxon>Corynebacteriaceae</taxon>
        <taxon>Corynebacterium</taxon>
    </lineage>
</organism>
<dbReference type="AlphaFoldDB" id="M1USG9"/>
<proteinExistence type="predicted"/>
<sequence length="103" mass="11015">MLANPHDVGLAPSKLPQKVQKAGVVLFVVVIVVAAVFALTEHWRRATFTLGMSLIYLAGLRLLCDSHIMGILAVRSRRFDAFYTAALGIGMAFLAASVDSLGS</sequence>
<feature type="transmembrane region" description="Helical" evidence="1">
    <location>
        <begin position="81"/>
        <end position="98"/>
    </location>
</feature>